<feature type="signal peptide" evidence="15">
    <location>
        <begin position="1"/>
        <end position="20"/>
    </location>
</feature>
<comment type="similarity">
    <text evidence="3">Belongs to the mitochondrion-specific ribosomal protein mS26 family.</text>
</comment>
<dbReference type="GO" id="GO:0005179">
    <property type="term" value="F:hormone activity"/>
    <property type="evidence" value="ECO:0007669"/>
    <property type="project" value="UniProtKB-KW"/>
</dbReference>
<organism evidence="16">
    <name type="scientific">Gallus gallus</name>
    <name type="common">Chicken</name>
    <dbReference type="NCBI Taxonomy" id="9031"/>
    <lineage>
        <taxon>Eukaryota</taxon>
        <taxon>Metazoa</taxon>
        <taxon>Chordata</taxon>
        <taxon>Craniata</taxon>
        <taxon>Vertebrata</taxon>
        <taxon>Euteleostomi</taxon>
        <taxon>Archelosauria</taxon>
        <taxon>Archosauria</taxon>
        <taxon>Dinosauria</taxon>
        <taxon>Saurischia</taxon>
        <taxon>Theropoda</taxon>
        <taxon>Coelurosauria</taxon>
        <taxon>Aves</taxon>
        <taxon>Neognathae</taxon>
        <taxon>Galloanserae</taxon>
        <taxon>Galliformes</taxon>
        <taxon>Phasianidae</taxon>
        <taxon>Phasianinae</taxon>
        <taxon>Gallus</taxon>
    </lineage>
</organism>
<protein>
    <recommendedName>
        <fullName evidence="12">Small ribosomal subunit protein mS26</fullName>
    </recommendedName>
    <alternativeName>
        <fullName evidence="13">28S ribosomal protein S26, mitochondrial</fullName>
    </alternativeName>
</protein>
<name>H6UQ69_CHICK</name>
<dbReference type="InterPro" id="IPR026140">
    <property type="entry name" value="Ribosomal_mS26"/>
</dbReference>
<dbReference type="PROSITE" id="PS00473">
    <property type="entry name" value="GNRH"/>
    <property type="match status" value="1"/>
</dbReference>
<comment type="subcellular location">
    <subcellularLocation>
        <location evidence="1">Mitochondrion</location>
    </subcellularLocation>
    <subcellularLocation>
        <location evidence="2">Secreted</location>
    </subcellularLocation>
</comment>
<evidence type="ECO:0000256" key="10">
    <source>
        <dbReference type="ARBA" id="ARBA00023128"/>
    </source>
</evidence>
<evidence type="ECO:0000256" key="11">
    <source>
        <dbReference type="ARBA" id="ARBA00023274"/>
    </source>
</evidence>
<keyword evidence="9" id="KW-0689">Ribosomal protein</keyword>
<evidence type="ECO:0000256" key="1">
    <source>
        <dbReference type="ARBA" id="ARBA00004173"/>
    </source>
</evidence>
<evidence type="ECO:0000256" key="14">
    <source>
        <dbReference type="SAM" id="MobiDB-lite"/>
    </source>
</evidence>
<keyword evidence="7" id="KW-0027">Amidation</keyword>
<evidence type="ECO:0000256" key="13">
    <source>
        <dbReference type="ARBA" id="ARBA00035344"/>
    </source>
</evidence>
<evidence type="ECO:0000256" key="2">
    <source>
        <dbReference type="ARBA" id="ARBA00004613"/>
    </source>
</evidence>
<sequence>MAPGGCPLLALLLLAGTAQGQHWSHGWYPGGKRDLSAPQAIPAWSPWLVPSRGRKSRYDPPAKSKASRLKVPPPVDPAELYVVTERYRQHRLVLSALRSIFRSEVVQRKSEAQRDAEDSAALSEEHRLLMAWNDAENARQRARR</sequence>
<gene>
    <name evidence="16" type="primary">GnRH II</name>
</gene>
<evidence type="ECO:0000256" key="9">
    <source>
        <dbReference type="ARBA" id="ARBA00022980"/>
    </source>
</evidence>
<keyword evidence="11" id="KW-0687">Ribonucleoprotein</keyword>
<dbReference type="PANTHER" id="PTHR21035">
    <property type="entry name" value="28S RIBOSOMAL PROTEIN S26, MITOCHONDRIAL"/>
    <property type="match status" value="1"/>
</dbReference>
<dbReference type="InterPro" id="IPR002012">
    <property type="entry name" value="GnRH"/>
</dbReference>
<dbReference type="GO" id="GO:0005576">
    <property type="term" value="C:extracellular region"/>
    <property type="evidence" value="ECO:0007669"/>
    <property type="project" value="UniProtKB-SubCell"/>
</dbReference>
<keyword evidence="5" id="KW-0964">Secreted</keyword>
<keyword evidence="15" id="KW-0732">Signal</keyword>
<dbReference type="VEuPathDB" id="HostDB:geneid_426561"/>
<dbReference type="Pfam" id="PF14943">
    <property type="entry name" value="MRP-S26"/>
    <property type="match status" value="1"/>
</dbReference>
<keyword evidence="8" id="KW-0809">Transit peptide</keyword>
<evidence type="ECO:0000256" key="3">
    <source>
        <dbReference type="ARBA" id="ARBA00009672"/>
    </source>
</evidence>
<proteinExistence type="inferred from homology"/>
<dbReference type="AlphaFoldDB" id="H6UQ69"/>
<reference evidence="16" key="1">
    <citation type="submission" date="2011-09" db="EMBL/GenBank/DDBJ databases">
        <title>Polymorphism of GnRH II gene in chicken.</title>
        <authorList>
            <person name="Bhattacharya T.K."/>
            <person name="Priyanka M."/>
            <person name="Chatterjee R.N."/>
        </authorList>
    </citation>
    <scope>NUCLEOTIDE SEQUENCE</scope>
    <source>
        <tissue evidence="16">Blood</tissue>
    </source>
</reference>
<dbReference type="GO" id="GO:0033686">
    <property type="term" value="P:positive regulation of luteinizing hormone secretion"/>
    <property type="evidence" value="ECO:0000315"/>
    <property type="project" value="AgBase"/>
</dbReference>
<dbReference type="GO" id="GO:2000843">
    <property type="term" value="P:regulation of testosterone secretion"/>
    <property type="evidence" value="ECO:0000315"/>
    <property type="project" value="AgBase"/>
</dbReference>
<evidence type="ECO:0000256" key="7">
    <source>
        <dbReference type="ARBA" id="ARBA00022815"/>
    </source>
</evidence>
<accession>H6UQ69</accession>
<dbReference type="EMBL" id="JN675394">
    <property type="protein sequence ID" value="AEZ51854.1"/>
    <property type="molecule type" value="Genomic_DNA"/>
</dbReference>
<feature type="region of interest" description="Disordered" evidence="14">
    <location>
        <begin position="51"/>
        <end position="71"/>
    </location>
</feature>
<dbReference type="GO" id="GO:0032275">
    <property type="term" value="P:luteinizing hormone secretion"/>
    <property type="evidence" value="ECO:0000315"/>
    <property type="project" value="AgBase"/>
</dbReference>
<comment type="similarity">
    <text evidence="4">Belongs to the GnRH family.</text>
</comment>
<keyword evidence="6" id="KW-0372">Hormone</keyword>
<feature type="chain" id="PRO_5003607291" description="Small ribosomal subunit protein mS26" evidence="15">
    <location>
        <begin position="21"/>
        <end position="144"/>
    </location>
</feature>
<evidence type="ECO:0000313" key="16">
    <source>
        <dbReference type="EMBL" id="AEZ51854.1"/>
    </source>
</evidence>
<evidence type="ECO:0000256" key="6">
    <source>
        <dbReference type="ARBA" id="ARBA00022702"/>
    </source>
</evidence>
<dbReference type="PANTHER" id="PTHR21035:SF2">
    <property type="entry name" value="SMALL RIBOSOMAL SUBUNIT PROTEIN MS26"/>
    <property type="match status" value="1"/>
</dbReference>
<keyword evidence="10" id="KW-0496">Mitochondrion</keyword>
<dbReference type="GO" id="GO:0005763">
    <property type="term" value="C:mitochondrial small ribosomal subunit"/>
    <property type="evidence" value="ECO:0007669"/>
    <property type="project" value="InterPro"/>
</dbReference>
<evidence type="ECO:0000256" key="8">
    <source>
        <dbReference type="ARBA" id="ARBA00022946"/>
    </source>
</evidence>
<evidence type="ECO:0000256" key="5">
    <source>
        <dbReference type="ARBA" id="ARBA00022525"/>
    </source>
</evidence>
<evidence type="ECO:0000256" key="15">
    <source>
        <dbReference type="SAM" id="SignalP"/>
    </source>
</evidence>
<evidence type="ECO:0000256" key="12">
    <source>
        <dbReference type="ARBA" id="ARBA00035138"/>
    </source>
</evidence>
<evidence type="ECO:0000256" key="4">
    <source>
        <dbReference type="ARBA" id="ARBA00010968"/>
    </source>
</evidence>